<dbReference type="GeneID" id="115879398"/>
<evidence type="ECO:0000313" key="3">
    <source>
        <dbReference type="RefSeq" id="XP_030752080.1"/>
    </source>
</evidence>
<dbReference type="Proteomes" id="UP000504635">
    <property type="component" value="Unplaced"/>
</dbReference>
<evidence type="ECO:0000256" key="1">
    <source>
        <dbReference type="SAM" id="SignalP"/>
    </source>
</evidence>
<feature type="chain" id="PRO_5026769626" evidence="1">
    <location>
        <begin position="24"/>
        <end position="138"/>
    </location>
</feature>
<dbReference type="OrthoDB" id="10640701at2759"/>
<keyword evidence="2" id="KW-1185">Reference proteome</keyword>
<name>A0A6J2XMJ4_SITOR</name>
<protein>
    <submittedName>
        <fullName evidence="3">Uncharacterized protein LOC115879398 isoform X3</fullName>
    </submittedName>
</protein>
<evidence type="ECO:0000313" key="2">
    <source>
        <dbReference type="Proteomes" id="UP000504635"/>
    </source>
</evidence>
<keyword evidence="1" id="KW-0732">Signal</keyword>
<organism evidence="2 3">
    <name type="scientific">Sitophilus oryzae</name>
    <name type="common">Rice weevil</name>
    <name type="synonym">Curculio oryzae</name>
    <dbReference type="NCBI Taxonomy" id="7048"/>
    <lineage>
        <taxon>Eukaryota</taxon>
        <taxon>Metazoa</taxon>
        <taxon>Ecdysozoa</taxon>
        <taxon>Arthropoda</taxon>
        <taxon>Hexapoda</taxon>
        <taxon>Insecta</taxon>
        <taxon>Pterygota</taxon>
        <taxon>Neoptera</taxon>
        <taxon>Endopterygota</taxon>
        <taxon>Coleoptera</taxon>
        <taxon>Polyphaga</taxon>
        <taxon>Cucujiformia</taxon>
        <taxon>Curculionidae</taxon>
        <taxon>Dryophthorinae</taxon>
        <taxon>Sitophilus</taxon>
    </lineage>
</organism>
<reference evidence="3" key="1">
    <citation type="submission" date="2025-08" db="UniProtKB">
        <authorList>
            <consortium name="RefSeq"/>
        </authorList>
    </citation>
    <scope>IDENTIFICATION</scope>
    <source>
        <tissue evidence="3">Gonads</tissue>
    </source>
</reference>
<proteinExistence type="predicted"/>
<sequence length="138" mass="15723">MLVKLSLAILCFMAVNVVNPVTANYQIEKLDVSDPSCKYVLSEIVKADRRLLDLTSFIPAISAMADKYSADKGKRVSRGLTTILKKIDHEYLSAIYDHIDIILNHAEPCLLWIRKFLKFWIHRVTARILTDQITGFLS</sequence>
<dbReference type="AlphaFoldDB" id="A0A6J2XMJ4"/>
<feature type="signal peptide" evidence="1">
    <location>
        <begin position="1"/>
        <end position="23"/>
    </location>
</feature>
<dbReference type="RefSeq" id="XP_030752080.1">
    <property type="nucleotide sequence ID" value="XM_030896220.1"/>
</dbReference>
<accession>A0A6J2XMJ4</accession>
<gene>
    <name evidence="3" type="primary">LOC115879398</name>
</gene>